<evidence type="ECO:0000256" key="1">
    <source>
        <dbReference type="SAM" id="Phobius"/>
    </source>
</evidence>
<reference evidence="2 3" key="1">
    <citation type="submission" date="2021-06" db="EMBL/GenBank/DDBJ databases">
        <title>Caerostris extrusa draft genome.</title>
        <authorList>
            <person name="Kono N."/>
            <person name="Arakawa K."/>
        </authorList>
    </citation>
    <scope>NUCLEOTIDE SEQUENCE [LARGE SCALE GENOMIC DNA]</scope>
</reference>
<dbReference type="EMBL" id="BPLR01008599">
    <property type="protein sequence ID" value="GIY25904.1"/>
    <property type="molecule type" value="Genomic_DNA"/>
</dbReference>
<accession>A0AAV4RXS3</accession>
<sequence length="136" mass="15971">MYHGHSLHDGFNKRERDEKAVEKGLLILGNCDDFSKRRKNEFLGHDLFEWRPVPVPVLFVIGDALAPFIIIISSALPFADLYDLPQKRRHQKSDCPQQHVEDSELRRLLIRVVLTAGGRFPFFFLFVHWFQVQKKK</sequence>
<dbReference type="AlphaFoldDB" id="A0AAV4RXS3"/>
<evidence type="ECO:0000313" key="2">
    <source>
        <dbReference type="EMBL" id="GIY25904.1"/>
    </source>
</evidence>
<keyword evidence="3" id="KW-1185">Reference proteome</keyword>
<keyword evidence="1" id="KW-0812">Transmembrane</keyword>
<organism evidence="2 3">
    <name type="scientific">Caerostris extrusa</name>
    <name type="common">Bark spider</name>
    <name type="synonym">Caerostris bankana</name>
    <dbReference type="NCBI Taxonomy" id="172846"/>
    <lineage>
        <taxon>Eukaryota</taxon>
        <taxon>Metazoa</taxon>
        <taxon>Ecdysozoa</taxon>
        <taxon>Arthropoda</taxon>
        <taxon>Chelicerata</taxon>
        <taxon>Arachnida</taxon>
        <taxon>Araneae</taxon>
        <taxon>Araneomorphae</taxon>
        <taxon>Entelegynae</taxon>
        <taxon>Araneoidea</taxon>
        <taxon>Araneidae</taxon>
        <taxon>Caerostris</taxon>
    </lineage>
</organism>
<evidence type="ECO:0000313" key="3">
    <source>
        <dbReference type="Proteomes" id="UP001054945"/>
    </source>
</evidence>
<comment type="caution">
    <text evidence="2">The sequence shown here is derived from an EMBL/GenBank/DDBJ whole genome shotgun (WGS) entry which is preliminary data.</text>
</comment>
<dbReference type="Proteomes" id="UP001054945">
    <property type="component" value="Unassembled WGS sequence"/>
</dbReference>
<proteinExistence type="predicted"/>
<protein>
    <submittedName>
        <fullName evidence="2">Uncharacterized protein</fullName>
    </submittedName>
</protein>
<name>A0AAV4RXS3_CAEEX</name>
<keyword evidence="1" id="KW-0472">Membrane</keyword>
<gene>
    <name evidence="2" type="ORF">CEXT_236491</name>
</gene>
<keyword evidence="1" id="KW-1133">Transmembrane helix</keyword>
<feature type="transmembrane region" description="Helical" evidence="1">
    <location>
        <begin position="108"/>
        <end position="130"/>
    </location>
</feature>
<feature type="transmembrane region" description="Helical" evidence="1">
    <location>
        <begin position="57"/>
        <end position="82"/>
    </location>
</feature>